<dbReference type="PANTHER" id="PTHR24198">
    <property type="entry name" value="ANKYRIN REPEAT AND PROTEIN KINASE DOMAIN-CONTAINING PROTEIN"/>
    <property type="match status" value="1"/>
</dbReference>
<protein>
    <submittedName>
        <fullName evidence="4">Uncharacterized protein</fullName>
    </submittedName>
</protein>
<dbReference type="Gene3D" id="1.25.40.20">
    <property type="entry name" value="Ankyrin repeat-containing domain"/>
    <property type="match status" value="2"/>
</dbReference>
<keyword evidence="1" id="KW-0677">Repeat</keyword>
<evidence type="ECO:0000256" key="1">
    <source>
        <dbReference type="ARBA" id="ARBA00022737"/>
    </source>
</evidence>
<keyword evidence="2 3" id="KW-0040">ANK repeat</keyword>
<dbReference type="SUPFAM" id="SSF48403">
    <property type="entry name" value="Ankyrin repeat"/>
    <property type="match status" value="1"/>
</dbReference>
<name>A0A5A8CJQ3_CAFRO</name>
<dbReference type="PROSITE" id="PS50297">
    <property type="entry name" value="ANK_REP_REGION"/>
    <property type="match status" value="1"/>
</dbReference>
<dbReference type="PANTHER" id="PTHR24198:SF165">
    <property type="entry name" value="ANKYRIN REPEAT-CONTAINING PROTEIN-RELATED"/>
    <property type="match status" value="1"/>
</dbReference>
<dbReference type="PROSITE" id="PS50088">
    <property type="entry name" value="ANK_REPEAT"/>
    <property type="match status" value="2"/>
</dbReference>
<evidence type="ECO:0000256" key="3">
    <source>
        <dbReference type="PROSITE-ProRule" id="PRU00023"/>
    </source>
</evidence>
<dbReference type="Pfam" id="PF12796">
    <property type="entry name" value="Ank_2"/>
    <property type="match status" value="2"/>
</dbReference>
<keyword evidence="5" id="KW-1185">Reference proteome</keyword>
<evidence type="ECO:0000256" key="2">
    <source>
        <dbReference type="ARBA" id="ARBA00023043"/>
    </source>
</evidence>
<sequence length="220" mass="22500">MDDLARRIEADKTRELVGFVAEGKCASIARAVVAGGNARAILRDRDECAALGVETGSTLLHVAVRGGFVSASKLLISQGADPSIADDAGMLPIHHAAAADAFKVVEAMLDAATAVESARAPAAVVAAVTDGRVSGRTLFPRLVDPRDARGRTPVLTAAYAGEFAPVMILAEMGASLAAVDDEGRSAMAAAAEGGHTGVCEVLASMRAAQLVKSRGIRLKL</sequence>
<evidence type="ECO:0000313" key="5">
    <source>
        <dbReference type="Proteomes" id="UP000323011"/>
    </source>
</evidence>
<dbReference type="InterPro" id="IPR036770">
    <property type="entry name" value="Ankyrin_rpt-contain_sf"/>
</dbReference>
<organism evidence="4 5">
    <name type="scientific">Cafeteria roenbergensis</name>
    <name type="common">Marine flagellate</name>
    <dbReference type="NCBI Taxonomy" id="33653"/>
    <lineage>
        <taxon>Eukaryota</taxon>
        <taxon>Sar</taxon>
        <taxon>Stramenopiles</taxon>
        <taxon>Bigyra</taxon>
        <taxon>Opalozoa</taxon>
        <taxon>Bicosoecida</taxon>
        <taxon>Cafeteriaceae</taxon>
        <taxon>Cafeteria</taxon>
    </lineage>
</organism>
<feature type="repeat" description="ANK" evidence="3">
    <location>
        <begin position="55"/>
        <end position="87"/>
    </location>
</feature>
<evidence type="ECO:0000313" key="4">
    <source>
        <dbReference type="EMBL" id="KAA0152919.1"/>
    </source>
</evidence>
<comment type="caution">
    <text evidence="4">The sequence shown here is derived from an EMBL/GenBank/DDBJ whole genome shotgun (WGS) entry which is preliminary data.</text>
</comment>
<accession>A0A5A8CJQ3</accession>
<dbReference type="InterPro" id="IPR002110">
    <property type="entry name" value="Ankyrin_rpt"/>
</dbReference>
<dbReference type="AlphaFoldDB" id="A0A5A8CJQ3"/>
<gene>
    <name evidence="4" type="ORF">FNF29_03443</name>
</gene>
<reference evidence="4 5" key="1">
    <citation type="submission" date="2019-07" db="EMBL/GenBank/DDBJ databases">
        <title>Genomes of Cafeteria roenbergensis.</title>
        <authorList>
            <person name="Fischer M.G."/>
            <person name="Hackl T."/>
            <person name="Roman M."/>
        </authorList>
    </citation>
    <scope>NUCLEOTIDE SEQUENCE [LARGE SCALE GENOMIC DNA]</scope>
    <source>
        <strain evidence="4 5">BVI</strain>
    </source>
</reference>
<dbReference type="Proteomes" id="UP000323011">
    <property type="component" value="Unassembled WGS sequence"/>
</dbReference>
<dbReference type="SMART" id="SM00248">
    <property type="entry name" value="ANK"/>
    <property type="match status" value="4"/>
</dbReference>
<dbReference type="EMBL" id="VLTN01000018">
    <property type="protein sequence ID" value="KAA0152919.1"/>
    <property type="molecule type" value="Genomic_DNA"/>
</dbReference>
<proteinExistence type="predicted"/>
<feature type="repeat" description="ANK" evidence="3">
    <location>
        <begin position="149"/>
        <end position="181"/>
    </location>
</feature>